<dbReference type="FunFam" id="3.30.565.10:FF:000016">
    <property type="entry name" value="Chemotaxis protein CheA, putative"/>
    <property type="match status" value="1"/>
</dbReference>
<dbReference type="InterPro" id="IPR001789">
    <property type="entry name" value="Sig_transdc_resp-reg_receiver"/>
</dbReference>
<evidence type="ECO:0000256" key="6">
    <source>
        <dbReference type="ARBA" id="ARBA00022777"/>
    </source>
</evidence>
<dbReference type="PROSITE" id="PS50851">
    <property type="entry name" value="CHEW"/>
    <property type="match status" value="1"/>
</dbReference>
<dbReference type="PANTHER" id="PTHR43395:SF8">
    <property type="entry name" value="HISTIDINE KINASE"/>
    <property type="match status" value="1"/>
</dbReference>
<feature type="compositionally biased region" description="Low complexity" evidence="11">
    <location>
        <begin position="727"/>
        <end position="749"/>
    </location>
</feature>
<dbReference type="Pfam" id="PF01584">
    <property type="entry name" value="CheW"/>
    <property type="match status" value="1"/>
</dbReference>
<dbReference type="InterPro" id="IPR036890">
    <property type="entry name" value="HATPase_C_sf"/>
</dbReference>
<dbReference type="InterPro" id="IPR002545">
    <property type="entry name" value="CheW-lke_dom"/>
</dbReference>
<evidence type="ECO:0000256" key="11">
    <source>
        <dbReference type="SAM" id="MobiDB-lite"/>
    </source>
</evidence>
<evidence type="ECO:0000313" key="17">
    <source>
        <dbReference type="Proteomes" id="UP000004200"/>
    </source>
</evidence>
<reference evidence="16 17" key="1">
    <citation type="submission" date="2011-06" db="EMBL/GenBank/DDBJ databases">
        <title>The draft genome of Thiorhodococcus drewsii AZ1.</title>
        <authorList>
            <consortium name="US DOE Joint Genome Institute (JGI-PGF)"/>
            <person name="Lucas S."/>
            <person name="Han J."/>
            <person name="Lapidus A."/>
            <person name="Cheng J.-F."/>
            <person name="Goodwin L."/>
            <person name="Pitluck S."/>
            <person name="Peters L."/>
            <person name="Land M.L."/>
            <person name="Hauser L."/>
            <person name="Vogl K."/>
            <person name="Liu Z."/>
            <person name="Imhoff J."/>
            <person name="Thiel V."/>
            <person name="Frigaard N.-U."/>
            <person name="Bryant D.A."/>
            <person name="Woyke T.J."/>
        </authorList>
    </citation>
    <scope>NUCLEOTIDE SEQUENCE [LARGE SCALE GENOMIC DNA]</scope>
    <source>
        <strain evidence="16 17">AZ1</strain>
    </source>
</reference>
<dbReference type="EMBL" id="AFWT01000013">
    <property type="protein sequence ID" value="EGV31216.1"/>
    <property type="molecule type" value="Genomic_DNA"/>
</dbReference>
<dbReference type="SUPFAM" id="SSF50341">
    <property type="entry name" value="CheW-like"/>
    <property type="match status" value="1"/>
</dbReference>
<dbReference type="SMART" id="SM01231">
    <property type="entry name" value="H-kinase_dim"/>
    <property type="match status" value="1"/>
</dbReference>
<evidence type="ECO:0000313" key="16">
    <source>
        <dbReference type="EMBL" id="EGV31216.1"/>
    </source>
</evidence>
<keyword evidence="17" id="KW-1185">Reference proteome</keyword>
<dbReference type="InterPro" id="IPR058661">
    <property type="entry name" value="FimL_2nd"/>
</dbReference>
<dbReference type="SMART" id="SM00387">
    <property type="entry name" value="HATPase_c"/>
    <property type="match status" value="1"/>
</dbReference>
<dbReference type="InterPro" id="IPR036641">
    <property type="entry name" value="HPT_dom_sf"/>
</dbReference>
<feature type="compositionally biased region" description="Acidic residues" evidence="11">
    <location>
        <begin position="945"/>
        <end position="964"/>
    </location>
</feature>
<dbReference type="STRING" id="765913.ThidrDRAFT_2082"/>
<comment type="catalytic activity">
    <reaction evidence="1">
        <text>ATP + protein L-histidine = ADP + protein N-phospho-L-histidine.</text>
        <dbReference type="EC" id="2.7.13.3"/>
    </reaction>
</comment>
<dbReference type="InterPro" id="IPR004105">
    <property type="entry name" value="CheA-like_dim"/>
</dbReference>
<comment type="function">
    <text evidence="8">Involved in the transmission of sensory signals from the chemoreceptors to the flagellar motors. CheA is autophosphorylated; it can transfer its phosphate group to either CheB or CheY.</text>
</comment>
<feature type="compositionally biased region" description="Acidic residues" evidence="11">
    <location>
        <begin position="909"/>
        <end position="926"/>
    </location>
</feature>
<evidence type="ECO:0000256" key="10">
    <source>
        <dbReference type="PROSITE-ProRule" id="PRU00169"/>
    </source>
</evidence>
<sequence>MADKKLVGGLKWVKGEIGSTLRPVRDLVEDGRAGDSPIDLGPARRALEQVQGVLLALQLSTPARLVDEMSRLVERLGDGDSEQIKRAAEAMGQALSQLNGHLDRLDAGFDEPPLSLWSIINEVRAASDNLPLTHSELLTFAAVNADGDSQWMPEELDILAEVMRQVRPQFHRHLVEWFRGAPENQGLLSLEQLFHQLHGYLKEGLLADLFWIAKTYVASLREGRMSSGPQTRTLLGHLDWVLKPLVQNPPQWPEVDALTLIEQFLGALVEAGIEDPKIAQLQAAYGLGRSGMNRPFDDSLGLDDDAMLAELAESALAELSELKERFDRLAHDDQPDPSDLDIFCSTLQRLASLLDDVEVGNLPARMRALADNFAAVTSNVSDGAGARLESYAMELLGIEAVLLAYAGHRDHASEQIIAPDMDLSELTSATLREAGYEMVRVKDAVTTWHTDLTESDALAPVRGHLFSVSGALRILGEDATADCADALGEIITHRYTQLGHRPTDEEFDHLADAIAAIELYIGHLQEPMPLGLDLVARADEAIEALRALPEVESRSSDLLETGSEETGYQEADWPEAFVLDEAPADVAFSEPAPEGVESTAIPEEIETEFLDIFMEEAREETETAQTQFARWESNLHDADALGTLRRSFHTLKGSGRLVGALQVADFAQVIELLLNRLIESQQLPSEEVLACVSDAVSMLPDLVSAEGEGNPFDIAPMLARATALHDSLSQTASASSPPPSMSEATTSAAQPEIVDDHDSLFADDEELLRIFQAETHEHLVVLREFLDGVESSGAKVGEPIQRALHTLTGSARMAGIDSIARVTKGMELRIKPMLATDAELDEGLLSLLRRLVLGVEARVDELPAVGEGASALTALMADLEQISPADVVEPSIQPQMPEPEATETPETLVSEEPEQAVESDVVDLDMAEPSGNVLERLELEPIEPREDEVGEEELQDAQAEELAEPVEATSEPLESLSQETTEPVPVEVESEPENLMPAPDPELASLFLEDARDLLDNLDTQFREWQLAPQDTSALDGINRLLHTLKGSARLTGLTVIGDLSHALETRLKSLGEAGGVVNDVTLELAQRAVDTLSVQVDALEQGAPIPVVTALVEALSRAPDEVSETQEVAVMRPAAEAEPASASEQVPILSEVTRVASEMLAEPGTGRDVAGVSVVPQIRVRSDLLNRLVNHAGEISLYRGRLTQRNGQLGFGLSELDQTVVRLREQLRLLEIETQTQILHRFERSGAASEYDEDFDPLEFDRFSRLQQLSGSLAETVNDLVSAKEMLGGYQREFTDLLNQQARLADDLQDGLLRTRLVPFVQVVPRLHRLVRQTADSLGKSARLEVIGPEVELDRTILDRLVAPLEHLLRNAVDHGLEDPKTRVANGKPATGMVTLALRREGNDAVISLSDDGKGMDLKAIRRQAIARGLMSAEAQLPEEALLQFILEPGFTTSGKVTQISGRGVGLDVVASEIKAANGTISLESVWGKGAKFAIRLPLTLAIIDAFLVSAGENIYAVPHSTVEGAARISREELTAIYHGEGQGFSARGHTYKVVYLGGVLEPGQEPEFGERRWMPMLLVRLGDQRVALHVDTLVESQRILVKPLGPQLAGVRWLSGGTILPDGRVALILDALALLRSGALQEYRQGAVADEPVHEGTCIMVVDDSLTVRRVTSRLLRRQNMEVLTAKDGVEALTLLDERVPDLMLLDIEMPRMDGYELTRHIRRSERYHTLPIIMITSRTGAKHRDYAMQLGVNRYLGKPYQESELLNEIASLLSEHAPV</sequence>
<evidence type="ECO:0000256" key="3">
    <source>
        <dbReference type="ARBA" id="ARBA00021495"/>
    </source>
</evidence>
<dbReference type="InterPro" id="IPR003594">
    <property type="entry name" value="HATPase_dom"/>
</dbReference>
<feature type="domain" description="CheW-like" evidence="14">
    <location>
        <begin position="1504"/>
        <end position="1642"/>
    </location>
</feature>
<evidence type="ECO:0000256" key="2">
    <source>
        <dbReference type="ARBA" id="ARBA00012438"/>
    </source>
</evidence>
<keyword evidence="7" id="KW-0902">Two-component regulatory system</keyword>
<feature type="compositionally biased region" description="Basic and acidic residues" evidence="11">
    <location>
        <begin position="935"/>
        <end position="944"/>
    </location>
</feature>
<dbReference type="Gene3D" id="2.30.30.40">
    <property type="entry name" value="SH3 Domains"/>
    <property type="match status" value="1"/>
</dbReference>
<dbReference type="GO" id="GO:0000155">
    <property type="term" value="F:phosphorelay sensor kinase activity"/>
    <property type="evidence" value="ECO:0007669"/>
    <property type="project" value="InterPro"/>
</dbReference>
<dbReference type="eggNOG" id="COG2198">
    <property type="taxonomic scope" value="Bacteria"/>
</dbReference>
<evidence type="ECO:0000256" key="5">
    <source>
        <dbReference type="ARBA" id="ARBA00022679"/>
    </source>
</evidence>
<evidence type="ECO:0000259" key="13">
    <source>
        <dbReference type="PROSITE" id="PS50110"/>
    </source>
</evidence>
<keyword evidence="5" id="KW-0808">Transferase</keyword>
<feature type="modified residue" description="4-aspartylphosphate" evidence="10">
    <location>
        <position position="1709"/>
    </location>
</feature>
<feature type="domain" description="HPt" evidence="15">
    <location>
        <begin position="602"/>
        <end position="706"/>
    </location>
</feature>
<dbReference type="eggNOG" id="COG0745">
    <property type="taxonomic scope" value="Bacteria"/>
</dbReference>
<dbReference type="SMART" id="SM00073">
    <property type="entry name" value="HPT"/>
    <property type="match status" value="3"/>
</dbReference>
<feature type="domain" description="Response regulatory" evidence="13">
    <location>
        <begin position="1660"/>
        <end position="1776"/>
    </location>
</feature>
<dbReference type="InterPro" id="IPR008207">
    <property type="entry name" value="Sig_transdc_His_kin_Hpt_dom"/>
</dbReference>
<dbReference type="PATRIC" id="fig|765913.3.peg.2118"/>
<dbReference type="PROSITE" id="PS50110">
    <property type="entry name" value="RESPONSE_REGULATORY"/>
    <property type="match status" value="1"/>
</dbReference>
<protein>
    <recommendedName>
        <fullName evidence="3">Chemotaxis protein CheA</fullName>
        <ecNumber evidence="2">2.7.13.3</ecNumber>
    </recommendedName>
</protein>
<feature type="compositionally biased region" description="Low complexity" evidence="11">
    <location>
        <begin position="898"/>
        <end position="907"/>
    </location>
</feature>
<dbReference type="GO" id="GO:0006935">
    <property type="term" value="P:chemotaxis"/>
    <property type="evidence" value="ECO:0007669"/>
    <property type="project" value="InterPro"/>
</dbReference>
<dbReference type="EC" id="2.7.13.3" evidence="2"/>
<feature type="modified residue" description="Phosphohistidine" evidence="9">
    <location>
        <position position="1043"/>
    </location>
</feature>
<dbReference type="Proteomes" id="UP000004200">
    <property type="component" value="Unassembled WGS sequence"/>
</dbReference>
<dbReference type="GO" id="GO:0005737">
    <property type="term" value="C:cytoplasm"/>
    <property type="evidence" value="ECO:0007669"/>
    <property type="project" value="InterPro"/>
</dbReference>
<dbReference type="PROSITE" id="PS50894">
    <property type="entry name" value="HPT"/>
    <property type="match status" value="3"/>
</dbReference>
<dbReference type="InterPro" id="IPR004358">
    <property type="entry name" value="Sig_transdc_His_kin-like_C"/>
</dbReference>
<evidence type="ECO:0000256" key="7">
    <source>
        <dbReference type="ARBA" id="ARBA00023012"/>
    </source>
</evidence>
<name>G2E1B9_9GAMM</name>
<dbReference type="Gene3D" id="1.20.120.160">
    <property type="entry name" value="HPT domain"/>
    <property type="match status" value="3"/>
</dbReference>
<proteinExistence type="predicted"/>
<dbReference type="InterPro" id="IPR036061">
    <property type="entry name" value="CheW-like_dom_sf"/>
</dbReference>
<dbReference type="Gene3D" id="3.30.565.10">
    <property type="entry name" value="Histidine kinase-like ATPase, C-terminal domain"/>
    <property type="match status" value="1"/>
</dbReference>
<dbReference type="InterPro" id="IPR011006">
    <property type="entry name" value="CheY-like_superfamily"/>
</dbReference>
<dbReference type="SUPFAM" id="SSF55874">
    <property type="entry name" value="ATPase domain of HSP90 chaperone/DNA topoisomerase II/histidine kinase"/>
    <property type="match status" value="1"/>
</dbReference>
<feature type="domain" description="HPt" evidence="15">
    <location>
        <begin position="760"/>
        <end position="865"/>
    </location>
</feature>
<feature type="modified residue" description="Phosphohistidine" evidence="9">
    <location>
        <position position="649"/>
    </location>
</feature>
<accession>G2E1B9</accession>
<dbReference type="Pfam" id="PF26379">
    <property type="entry name" value="FimL_2nd"/>
    <property type="match status" value="1"/>
</dbReference>
<feature type="modified residue" description="Phosphohistidine" evidence="9">
    <location>
        <position position="805"/>
    </location>
</feature>
<evidence type="ECO:0000256" key="4">
    <source>
        <dbReference type="ARBA" id="ARBA00022553"/>
    </source>
</evidence>
<organism evidence="16 17">
    <name type="scientific">Thiorhodococcus drewsii AZ1</name>
    <dbReference type="NCBI Taxonomy" id="765913"/>
    <lineage>
        <taxon>Bacteria</taxon>
        <taxon>Pseudomonadati</taxon>
        <taxon>Pseudomonadota</taxon>
        <taxon>Gammaproteobacteria</taxon>
        <taxon>Chromatiales</taxon>
        <taxon>Chromatiaceae</taxon>
        <taxon>Thiorhodococcus</taxon>
    </lineage>
</organism>
<keyword evidence="6 16" id="KW-0418">Kinase</keyword>
<dbReference type="OrthoDB" id="9803176at2"/>
<evidence type="ECO:0000259" key="12">
    <source>
        <dbReference type="PROSITE" id="PS50109"/>
    </source>
</evidence>
<dbReference type="SMART" id="SM00260">
    <property type="entry name" value="CheW"/>
    <property type="match status" value="1"/>
</dbReference>
<dbReference type="PANTHER" id="PTHR43395">
    <property type="entry name" value="SENSOR HISTIDINE KINASE CHEA"/>
    <property type="match status" value="1"/>
</dbReference>
<evidence type="ECO:0000256" key="9">
    <source>
        <dbReference type="PROSITE-ProRule" id="PRU00110"/>
    </source>
</evidence>
<dbReference type="Pfam" id="PF00072">
    <property type="entry name" value="Response_reg"/>
    <property type="match status" value="1"/>
</dbReference>
<dbReference type="CDD" id="cd00088">
    <property type="entry name" value="HPT"/>
    <property type="match status" value="3"/>
</dbReference>
<feature type="domain" description="Histidine kinase" evidence="12">
    <location>
        <begin position="1269"/>
        <end position="1502"/>
    </location>
</feature>
<comment type="caution">
    <text evidence="16">The sequence shown here is derived from an EMBL/GenBank/DDBJ whole genome shotgun (WGS) entry which is preliminary data.</text>
</comment>
<feature type="region of interest" description="Disordered" evidence="11">
    <location>
        <begin position="726"/>
        <end position="750"/>
    </location>
</feature>
<feature type="domain" description="HPt" evidence="15">
    <location>
        <begin position="996"/>
        <end position="1100"/>
    </location>
</feature>
<keyword evidence="4 10" id="KW-0597">Phosphoprotein</keyword>
<evidence type="ECO:0000256" key="1">
    <source>
        <dbReference type="ARBA" id="ARBA00000085"/>
    </source>
</evidence>
<dbReference type="eggNOG" id="COG0643">
    <property type="taxonomic scope" value="Bacteria"/>
</dbReference>
<dbReference type="Pfam" id="PF01627">
    <property type="entry name" value="Hpt"/>
    <property type="match status" value="3"/>
</dbReference>
<evidence type="ECO:0000259" key="14">
    <source>
        <dbReference type="PROSITE" id="PS50851"/>
    </source>
</evidence>
<dbReference type="PRINTS" id="PR00344">
    <property type="entry name" value="BCTRLSENSOR"/>
</dbReference>
<dbReference type="InterPro" id="IPR005467">
    <property type="entry name" value="His_kinase_dom"/>
</dbReference>
<dbReference type="SMART" id="SM00448">
    <property type="entry name" value="REC"/>
    <property type="match status" value="1"/>
</dbReference>
<feature type="region of interest" description="Disordered" evidence="11">
    <location>
        <begin position="891"/>
        <end position="996"/>
    </location>
</feature>
<dbReference type="PROSITE" id="PS50109">
    <property type="entry name" value="HIS_KIN"/>
    <property type="match status" value="1"/>
</dbReference>
<dbReference type="SUPFAM" id="SSF47226">
    <property type="entry name" value="Histidine-containing phosphotransfer domain, HPT domain"/>
    <property type="match status" value="4"/>
</dbReference>
<dbReference type="InterPro" id="IPR051315">
    <property type="entry name" value="Bact_Chemotaxis_CheA"/>
</dbReference>
<gene>
    <name evidence="16" type="ORF">ThidrDRAFT_2082</name>
</gene>
<dbReference type="Pfam" id="PF02518">
    <property type="entry name" value="HATPase_c"/>
    <property type="match status" value="1"/>
</dbReference>
<dbReference type="RefSeq" id="WP_007040796.1">
    <property type="nucleotide sequence ID" value="NZ_AFWT01000013.1"/>
</dbReference>
<dbReference type="Gene3D" id="3.40.50.2300">
    <property type="match status" value="1"/>
</dbReference>
<dbReference type="SUPFAM" id="SSF52172">
    <property type="entry name" value="CheY-like"/>
    <property type="match status" value="1"/>
</dbReference>
<evidence type="ECO:0000256" key="8">
    <source>
        <dbReference type="ARBA" id="ARBA00035100"/>
    </source>
</evidence>
<dbReference type="CDD" id="cd17546">
    <property type="entry name" value="REC_hyHK_CKI1_RcsC-like"/>
    <property type="match status" value="1"/>
</dbReference>
<evidence type="ECO:0000259" key="15">
    <source>
        <dbReference type="PROSITE" id="PS50894"/>
    </source>
</evidence>